<gene>
    <name evidence="2" type="ORF">MNBD_ALPHA05-769</name>
</gene>
<evidence type="ECO:0008006" key="3">
    <source>
        <dbReference type="Google" id="ProtNLM"/>
    </source>
</evidence>
<name>A0A3B0RNR0_9ZZZZ</name>
<evidence type="ECO:0000256" key="1">
    <source>
        <dbReference type="SAM" id="MobiDB-lite"/>
    </source>
</evidence>
<feature type="region of interest" description="Disordered" evidence="1">
    <location>
        <begin position="1"/>
        <end position="20"/>
    </location>
</feature>
<reference evidence="2" key="1">
    <citation type="submission" date="2018-06" db="EMBL/GenBank/DDBJ databases">
        <authorList>
            <person name="Zhirakovskaya E."/>
        </authorList>
    </citation>
    <scope>NUCLEOTIDE SEQUENCE</scope>
</reference>
<sequence>GVHGALQKRSEPLPDNHKEAGRKGFECSFAVADLGETIKLIEEAGGRLCGARHQIPTVGELVQFTDTEGNQAIIVQYEPSALKELKLDG</sequence>
<protein>
    <recommendedName>
        <fullName evidence="3">VOC domain-containing protein</fullName>
    </recommendedName>
</protein>
<dbReference type="InterPro" id="IPR029068">
    <property type="entry name" value="Glyas_Bleomycin-R_OHBP_Dase"/>
</dbReference>
<organism evidence="2">
    <name type="scientific">hydrothermal vent metagenome</name>
    <dbReference type="NCBI Taxonomy" id="652676"/>
    <lineage>
        <taxon>unclassified sequences</taxon>
        <taxon>metagenomes</taxon>
        <taxon>ecological metagenomes</taxon>
    </lineage>
</organism>
<feature type="compositionally biased region" description="Basic and acidic residues" evidence="1">
    <location>
        <begin position="8"/>
        <end position="20"/>
    </location>
</feature>
<dbReference type="Gene3D" id="3.10.180.10">
    <property type="entry name" value="2,3-Dihydroxybiphenyl 1,2-Dioxygenase, domain 1"/>
    <property type="match status" value="1"/>
</dbReference>
<evidence type="ECO:0000313" key="2">
    <source>
        <dbReference type="EMBL" id="VAV93539.1"/>
    </source>
</evidence>
<dbReference type="AlphaFoldDB" id="A0A3B0RNR0"/>
<accession>A0A3B0RNR0</accession>
<dbReference type="SUPFAM" id="SSF54593">
    <property type="entry name" value="Glyoxalase/Bleomycin resistance protein/Dihydroxybiphenyl dioxygenase"/>
    <property type="match status" value="1"/>
</dbReference>
<dbReference type="EMBL" id="UOEH01000118">
    <property type="protein sequence ID" value="VAV93539.1"/>
    <property type="molecule type" value="Genomic_DNA"/>
</dbReference>
<proteinExistence type="predicted"/>
<feature type="non-terminal residue" evidence="2">
    <location>
        <position position="1"/>
    </location>
</feature>